<sequence length="160" mass="17892">MASHRTGAALAAAGRPCGVCRHGQRICRPYRRRSGLRGAPGESRSLTRLRRICRFFHNVGNGFGPQKCEFAEHNVISHDGRFCPAWWNNFLKSLNLKKNKSGRASGFALVATRQRSLHSYIRHRTLGAKSSQRQRGARQPPGPGEREILSHPQSRSGEQP</sequence>
<evidence type="ECO:0000256" key="1">
    <source>
        <dbReference type="SAM" id="MobiDB-lite"/>
    </source>
</evidence>
<reference evidence="2 3" key="1">
    <citation type="submission" date="2018-01" db="EMBL/GenBank/DDBJ databases">
        <authorList>
            <person name="Clerissi C."/>
        </authorList>
    </citation>
    <scope>NUCLEOTIDE SEQUENCE [LARGE SCALE GENOMIC DNA]</scope>
    <source>
        <strain evidence="2">Cupriavidus taiwanensis STM 6021</strain>
    </source>
</reference>
<name>A0A7Z7J835_9BURK</name>
<dbReference type="Proteomes" id="UP000257139">
    <property type="component" value="Chromosome CBM2594_a"/>
</dbReference>
<accession>A0A7Z7J835</accession>
<proteinExistence type="predicted"/>
<evidence type="ECO:0000313" key="2">
    <source>
        <dbReference type="EMBL" id="SPC15635.1"/>
    </source>
</evidence>
<feature type="compositionally biased region" description="Polar residues" evidence="1">
    <location>
        <begin position="151"/>
        <end position="160"/>
    </location>
</feature>
<feature type="region of interest" description="Disordered" evidence="1">
    <location>
        <begin position="124"/>
        <end position="160"/>
    </location>
</feature>
<organism evidence="2 3">
    <name type="scientific">Cupriavidus taiwanensis</name>
    <dbReference type="NCBI Taxonomy" id="164546"/>
    <lineage>
        <taxon>Bacteria</taxon>
        <taxon>Pseudomonadati</taxon>
        <taxon>Pseudomonadota</taxon>
        <taxon>Betaproteobacteria</taxon>
        <taxon>Burkholderiales</taxon>
        <taxon>Burkholderiaceae</taxon>
        <taxon>Cupriavidus</taxon>
    </lineage>
</organism>
<protein>
    <submittedName>
        <fullName evidence="2">Uncharacterized protein</fullName>
    </submittedName>
</protein>
<dbReference type="EMBL" id="OGUU01000011">
    <property type="protein sequence ID" value="SPC15635.1"/>
    <property type="molecule type" value="Genomic_DNA"/>
</dbReference>
<evidence type="ECO:0000313" key="3">
    <source>
        <dbReference type="Proteomes" id="UP000257139"/>
    </source>
</evidence>
<gene>
    <name evidence="2" type="ORF">CBM2594_A70200</name>
</gene>
<dbReference type="AlphaFoldDB" id="A0A7Z7J835"/>
<comment type="caution">
    <text evidence="2">The sequence shown here is derived from an EMBL/GenBank/DDBJ whole genome shotgun (WGS) entry which is preliminary data.</text>
</comment>